<feature type="domain" description="C2H2-type" evidence="12">
    <location>
        <begin position="640"/>
        <end position="668"/>
    </location>
</feature>
<dbReference type="InterPro" id="IPR050331">
    <property type="entry name" value="Zinc_finger"/>
</dbReference>
<dbReference type="GO" id="GO:0005634">
    <property type="term" value="C:nucleus"/>
    <property type="evidence" value="ECO:0007669"/>
    <property type="project" value="UniProtKB-SubCell"/>
</dbReference>
<dbReference type="InterPro" id="IPR036236">
    <property type="entry name" value="Znf_C2H2_sf"/>
</dbReference>
<keyword evidence="14" id="KW-1185">Reference proteome</keyword>
<dbReference type="Pfam" id="PF21549">
    <property type="entry name" value="PRDM2_PR"/>
    <property type="match status" value="1"/>
</dbReference>
<sequence>MKSYLDGSEFGNWLRFVASASDLSHQNVQHILLFGSIYYETLVDIEPGTELLLGKKVPILFNKLNDSAIDNSEGDRPESADEKRAEQQRREEELIDEEEEKEKCITCGKTFLTIFELDEHAASVHHYPAGAFKCDYCSQAFALNANLIKHKAEQHGEYRKYPCENCTRVFRDPSALQKHIRAQHVGARAHACPECGKTFATSSGLKQHTHIHSSVKPFRCEVCQKAYTQFSNLCRHKRNHVDCRKQIKCGRCSQVFSHETSLTKHKRFCDSAAAPRFGSAAVEKPSAGAPPGMTLPPNANPLMSLYPRLGLPFCTPPLLAEYGSLVPPTPAGLAAHPFLRHPFLMSLPKVEPTAAFEAGQQTGTPAPTQQTADKETEGTAPGAAAAPAAPAPAAEQERSRSRSQERSKERADRSASPESWPRKVPTPAKKESKGFVSILAHLKDSEKTSRSPSPRRATETKKPGDQPLDLSKKPDELFPGFGAAPPAEAAAPKPEEPAAAEPAPELPTPFGSPAGFPGLSGKFPLMAYPRPIHPFMESMYSGLEKTGCLTPYGAGLPGSSLSPYSMRYPYNPYLNPVLAQRSFDLMRAQMPGLTRPYQDVLNVHTQRAKDRYSCKFCGKIFPRSANLTRHLRTHTGEQPYKCKYCERSFSISSNLQRHVRNIHNKEKPFRCPLCDRCFGQQTNLDRHLRKHEQGVANLGSDSPDSTHNESGYTDEIRNFVDKVTDGSATYNSSDDDEAPPGKRARSVSPSPTMVPTSSRLSALESPGATRLTAIDPFDRSRDCVTSPSS</sequence>
<feature type="domain" description="C2H2-type" evidence="12">
    <location>
        <begin position="161"/>
        <end position="189"/>
    </location>
</feature>
<dbReference type="GO" id="GO:0008270">
    <property type="term" value="F:zinc ion binding"/>
    <property type="evidence" value="ECO:0007669"/>
    <property type="project" value="UniProtKB-KW"/>
</dbReference>
<dbReference type="GO" id="GO:0008757">
    <property type="term" value="F:S-adenosylmethionine-dependent methyltransferase activity"/>
    <property type="evidence" value="ECO:0007669"/>
    <property type="project" value="UniProtKB-ARBA"/>
</dbReference>
<proteinExistence type="predicted"/>
<dbReference type="GO" id="GO:0006355">
    <property type="term" value="P:regulation of DNA-templated transcription"/>
    <property type="evidence" value="ECO:0007669"/>
    <property type="project" value="UniProtKB-ARBA"/>
</dbReference>
<dbReference type="Gene3D" id="2.170.270.10">
    <property type="entry name" value="SET domain"/>
    <property type="match status" value="1"/>
</dbReference>
<dbReference type="PANTHER" id="PTHR16515:SF49">
    <property type="entry name" value="GASTRULA ZINC FINGER PROTEIN XLCGF49.1-LIKE-RELATED"/>
    <property type="match status" value="1"/>
</dbReference>
<dbReference type="InterPro" id="IPR001214">
    <property type="entry name" value="SET_dom"/>
</dbReference>
<dbReference type="FunFam" id="3.30.160.60:FF:000159">
    <property type="entry name" value="Mds1 and evi1 complex locus protein"/>
    <property type="match status" value="1"/>
</dbReference>
<evidence type="ECO:0000259" key="12">
    <source>
        <dbReference type="PROSITE" id="PS50157"/>
    </source>
</evidence>
<feature type="compositionally biased region" description="Low complexity" evidence="11">
    <location>
        <begin position="380"/>
        <end position="394"/>
    </location>
</feature>
<dbReference type="SUPFAM" id="SSF57667">
    <property type="entry name" value="beta-beta-alpha zinc fingers"/>
    <property type="match status" value="5"/>
</dbReference>
<dbReference type="EMBL" id="VIIS01001301">
    <property type="protein sequence ID" value="KAF0300006.1"/>
    <property type="molecule type" value="Genomic_DNA"/>
</dbReference>
<dbReference type="FunFam" id="3.30.160.60:FF:000150">
    <property type="entry name" value="Mds1 and evi1 complex locus protein"/>
    <property type="match status" value="1"/>
</dbReference>
<evidence type="ECO:0000313" key="13">
    <source>
        <dbReference type="EMBL" id="KAF0300006.1"/>
    </source>
</evidence>
<feature type="domain" description="C2H2-type" evidence="12">
    <location>
        <begin position="218"/>
        <end position="245"/>
    </location>
</feature>
<keyword evidence="2" id="KW-0479">Metal-binding</keyword>
<dbReference type="InterPro" id="IPR046341">
    <property type="entry name" value="SET_dom_sf"/>
</dbReference>
<keyword evidence="4 10" id="KW-0863">Zinc-finger</keyword>
<evidence type="ECO:0000256" key="5">
    <source>
        <dbReference type="ARBA" id="ARBA00022833"/>
    </source>
</evidence>
<dbReference type="AlphaFoldDB" id="A0A6A4VYM8"/>
<dbReference type="GO" id="GO:0008170">
    <property type="term" value="F:N-methyltransferase activity"/>
    <property type="evidence" value="ECO:0007669"/>
    <property type="project" value="UniProtKB-ARBA"/>
</dbReference>
<evidence type="ECO:0000313" key="14">
    <source>
        <dbReference type="Proteomes" id="UP000440578"/>
    </source>
</evidence>
<feature type="domain" description="C2H2-type" evidence="12">
    <location>
        <begin position="190"/>
        <end position="217"/>
    </location>
</feature>
<feature type="compositionally biased region" description="Low complexity" evidence="11">
    <location>
        <begin position="483"/>
        <end position="503"/>
    </location>
</feature>
<evidence type="ECO:0000256" key="4">
    <source>
        <dbReference type="ARBA" id="ARBA00022771"/>
    </source>
</evidence>
<evidence type="ECO:0000256" key="2">
    <source>
        <dbReference type="ARBA" id="ARBA00022723"/>
    </source>
</evidence>
<keyword evidence="8" id="KW-0804">Transcription</keyword>
<dbReference type="SMART" id="SM00355">
    <property type="entry name" value="ZnF_C2H2"/>
    <property type="match status" value="9"/>
</dbReference>
<dbReference type="OrthoDB" id="9368434at2759"/>
<dbReference type="FunFam" id="3.30.160.60:FF:000112">
    <property type="entry name" value="Mds1 and evi1 complex locus protein"/>
    <property type="match status" value="1"/>
</dbReference>
<evidence type="ECO:0000256" key="3">
    <source>
        <dbReference type="ARBA" id="ARBA00022737"/>
    </source>
</evidence>
<keyword evidence="3" id="KW-0677">Repeat</keyword>
<feature type="compositionally biased region" description="Basic and acidic residues" evidence="11">
    <location>
        <begin position="73"/>
        <end position="92"/>
    </location>
</feature>
<comment type="caution">
    <text evidence="13">The sequence shown here is derived from an EMBL/GenBank/DDBJ whole genome shotgun (WGS) entry which is preliminary data.</text>
</comment>
<accession>A0A6A4VYM8</accession>
<evidence type="ECO:0000256" key="6">
    <source>
        <dbReference type="ARBA" id="ARBA00023015"/>
    </source>
</evidence>
<keyword evidence="9" id="KW-0539">Nucleus</keyword>
<evidence type="ECO:0000256" key="7">
    <source>
        <dbReference type="ARBA" id="ARBA00023125"/>
    </source>
</evidence>
<reference evidence="13 14" key="1">
    <citation type="submission" date="2019-07" db="EMBL/GenBank/DDBJ databases">
        <title>Draft genome assembly of a fouling barnacle, Amphibalanus amphitrite (Darwin, 1854): The first reference genome for Thecostraca.</title>
        <authorList>
            <person name="Kim W."/>
        </authorList>
    </citation>
    <scope>NUCLEOTIDE SEQUENCE [LARGE SCALE GENOMIC DNA]</scope>
    <source>
        <strain evidence="13">SNU_AA5</strain>
        <tissue evidence="13">Soma without cirri and trophi</tissue>
    </source>
</reference>
<evidence type="ECO:0000256" key="8">
    <source>
        <dbReference type="ARBA" id="ARBA00023163"/>
    </source>
</evidence>
<keyword evidence="5" id="KW-0862">Zinc</keyword>
<dbReference type="FunFam" id="3.30.160.60:FF:000929">
    <property type="entry name" value="Uncharacterized protein, isoform B"/>
    <property type="match status" value="1"/>
</dbReference>
<dbReference type="PROSITE" id="PS50157">
    <property type="entry name" value="ZINC_FINGER_C2H2_2"/>
    <property type="match status" value="9"/>
</dbReference>
<feature type="domain" description="C2H2-type" evidence="12">
    <location>
        <begin position="132"/>
        <end position="160"/>
    </location>
</feature>
<feature type="compositionally biased region" description="Low complexity" evidence="11">
    <location>
        <begin position="358"/>
        <end position="371"/>
    </location>
</feature>
<feature type="compositionally biased region" description="Basic and acidic residues" evidence="11">
    <location>
        <begin position="456"/>
        <end position="476"/>
    </location>
</feature>
<feature type="region of interest" description="Disordered" evidence="11">
    <location>
        <begin position="70"/>
        <end position="95"/>
    </location>
</feature>
<dbReference type="FunFam" id="3.30.160.60:FF:000126">
    <property type="entry name" value="Mds1 and evi1 complex locus protein"/>
    <property type="match status" value="1"/>
</dbReference>
<name>A0A6A4VYM8_AMPAM</name>
<feature type="compositionally biased region" description="Basic and acidic residues" evidence="11">
    <location>
        <begin position="395"/>
        <end position="415"/>
    </location>
</feature>
<evidence type="ECO:0000256" key="1">
    <source>
        <dbReference type="ARBA" id="ARBA00004123"/>
    </source>
</evidence>
<feature type="domain" description="C2H2-type" evidence="12">
    <location>
        <begin position="102"/>
        <end position="125"/>
    </location>
</feature>
<protein>
    <submittedName>
        <fullName evidence="13">MDS1 and EVI1 complex locus protein</fullName>
    </submittedName>
</protein>
<feature type="region of interest" description="Disordered" evidence="11">
    <location>
        <begin position="725"/>
        <end position="774"/>
    </location>
</feature>
<dbReference type="PANTHER" id="PTHR16515">
    <property type="entry name" value="PR DOMAIN ZINC FINGER PROTEIN"/>
    <property type="match status" value="1"/>
</dbReference>
<organism evidence="13 14">
    <name type="scientific">Amphibalanus amphitrite</name>
    <name type="common">Striped barnacle</name>
    <name type="synonym">Balanus amphitrite</name>
    <dbReference type="NCBI Taxonomy" id="1232801"/>
    <lineage>
        <taxon>Eukaryota</taxon>
        <taxon>Metazoa</taxon>
        <taxon>Ecdysozoa</taxon>
        <taxon>Arthropoda</taxon>
        <taxon>Crustacea</taxon>
        <taxon>Multicrustacea</taxon>
        <taxon>Cirripedia</taxon>
        <taxon>Thoracica</taxon>
        <taxon>Thoracicalcarea</taxon>
        <taxon>Balanomorpha</taxon>
        <taxon>Balanoidea</taxon>
        <taxon>Balanidae</taxon>
        <taxon>Amphibalaninae</taxon>
        <taxon>Amphibalanus</taxon>
    </lineage>
</organism>
<dbReference type="Proteomes" id="UP000440578">
    <property type="component" value="Unassembled WGS sequence"/>
</dbReference>
<evidence type="ECO:0000256" key="10">
    <source>
        <dbReference type="PROSITE-ProRule" id="PRU00042"/>
    </source>
</evidence>
<evidence type="ECO:0000256" key="11">
    <source>
        <dbReference type="SAM" id="MobiDB-lite"/>
    </source>
</evidence>
<dbReference type="InterPro" id="IPR013087">
    <property type="entry name" value="Znf_C2H2_type"/>
</dbReference>
<keyword evidence="6" id="KW-0805">Transcription regulation</keyword>
<evidence type="ECO:0000256" key="9">
    <source>
        <dbReference type="ARBA" id="ARBA00023242"/>
    </source>
</evidence>
<feature type="domain" description="C2H2-type" evidence="12">
    <location>
        <begin position="669"/>
        <end position="691"/>
    </location>
</feature>
<dbReference type="Pfam" id="PF00096">
    <property type="entry name" value="zf-C2H2"/>
    <property type="match status" value="6"/>
</dbReference>
<feature type="compositionally biased region" description="Low complexity" evidence="11">
    <location>
        <begin position="746"/>
        <end position="758"/>
    </location>
</feature>
<keyword evidence="7" id="KW-0238">DNA-binding</keyword>
<feature type="domain" description="C2H2-type" evidence="12">
    <location>
        <begin position="612"/>
        <end position="639"/>
    </location>
</feature>
<dbReference type="PROSITE" id="PS00028">
    <property type="entry name" value="ZINC_FINGER_C2H2_1"/>
    <property type="match status" value="7"/>
</dbReference>
<comment type="subcellular location">
    <subcellularLocation>
        <location evidence="1">Nucleus</location>
    </subcellularLocation>
</comment>
<gene>
    <name evidence="13" type="primary">MECOM</name>
    <name evidence="13" type="ORF">FJT64_027388</name>
</gene>
<feature type="domain" description="C2H2-type" evidence="12">
    <location>
        <begin position="247"/>
        <end position="275"/>
    </location>
</feature>
<dbReference type="GO" id="GO:0003677">
    <property type="term" value="F:DNA binding"/>
    <property type="evidence" value="ECO:0007669"/>
    <property type="project" value="UniProtKB-KW"/>
</dbReference>
<feature type="region of interest" description="Disordered" evidence="11">
    <location>
        <begin position="358"/>
        <end position="514"/>
    </location>
</feature>
<dbReference type="Gene3D" id="3.30.160.60">
    <property type="entry name" value="Classic Zinc Finger"/>
    <property type="match status" value="7"/>
</dbReference>
<dbReference type="GO" id="GO:0008276">
    <property type="term" value="F:protein methyltransferase activity"/>
    <property type="evidence" value="ECO:0007669"/>
    <property type="project" value="UniProtKB-ARBA"/>
</dbReference>